<feature type="domain" description="Phosphodiester glycosidase" evidence="2">
    <location>
        <begin position="69"/>
        <end position="218"/>
    </location>
</feature>
<accession>A0ABT3FJQ5</accession>
<evidence type="ECO:0000313" key="3">
    <source>
        <dbReference type="EMBL" id="MCW1883589.1"/>
    </source>
</evidence>
<keyword evidence="4" id="KW-1185">Reference proteome</keyword>
<proteinExistence type="predicted"/>
<gene>
    <name evidence="3" type="ORF">OKA04_02545</name>
</gene>
<evidence type="ECO:0000313" key="4">
    <source>
        <dbReference type="Proteomes" id="UP001207930"/>
    </source>
</evidence>
<evidence type="ECO:0000256" key="1">
    <source>
        <dbReference type="SAM" id="SignalP"/>
    </source>
</evidence>
<evidence type="ECO:0000259" key="2">
    <source>
        <dbReference type="Pfam" id="PF09992"/>
    </source>
</evidence>
<keyword evidence="1" id="KW-0732">Signal</keyword>
<name>A0ABT3FJQ5_9BACT</name>
<keyword evidence="3" id="KW-0378">Hydrolase</keyword>
<comment type="caution">
    <text evidence="3">The sequence shown here is derived from an EMBL/GenBank/DDBJ whole genome shotgun (WGS) entry which is preliminary data.</text>
</comment>
<reference evidence="3 4" key="1">
    <citation type="submission" date="2022-10" db="EMBL/GenBank/DDBJ databases">
        <title>Luteolibacter flavescens strain MCCC 1K03193, whole genome shotgun sequencing project.</title>
        <authorList>
            <person name="Zhao G."/>
            <person name="Shen L."/>
        </authorList>
    </citation>
    <scope>NUCLEOTIDE SEQUENCE [LARGE SCALE GENOMIC DNA]</scope>
    <source>
        <strain evidence="3 4">MCCC 1K03193</strain>
    </source>
</reference>
<organism evidence="3 4">
    <name type="scientific">Luteolibacter flavescens</name>
    <dbReference type="NCBI Taxonomy" id="1859460"/>
    <lineage>
        <taxon>Bacteria</taxon>
        <taxon>Pseudomonadati</taxon>
        <taxon>Verrucomicrobiota</taxon>
        <taxon>Verrucomicrobiia</taxon>
        <taxon>Verrucomicrobiales</taxon>
        <taxon>Verrucomicrobiaceae</taxon>
        <taxon>Luteolibacter</taxon>
    </lineage>
</organism>
<feature type="chain" id="PRO_5045131653" evidence="1">
    <location>
        <begin position="18"/>
        <end position="247"/>
    </location>
</feature>
<protein>
    <submittedName>
        <fullName evidence="3">Phosphodiester glycosidase family protein</fullName>
    </submittedName>
</protein>
<dbReference type="GO" id="GO:0016798">
    <property type="term" value="F:hydrolase activity, acting on glycosyl bonds"/>
    <property type="evidence" value="ECO:0007669"/>
    <property type="project" value="UniProtKB-KW"/>
</dbReference>
<dbReference type="EMBL" id="JAPDDS010000001">
    <property type="protein sequence ID" value="MCW1883589.1"/>
    <property type="molecule type" value="Genomic_DNA"/>
</dbReference>
<sequence length="247" mass="26430">MKRLLLLLSACMLPATAAPEKKIIDGVTYHLLSAKPSQIRMVWKDAKGGQIETFPQAVAHLASEKETPETIMNGGIYEPGGIPSGLLIQDGRELTPLNPRNGKGNFFLKPNGIFLIGDKGAAVIDTTEYPPAGVKVTQAVQSGPLLLRRGIIHPEFRAGSPNRLHRNGIGVAKDGTVVLAMTDIRSPKYPNLHEFAKLFADLGCEDALFLDGDISQMRSGEALGKPSGPFGSFIAVVKEVKPADEAP</sequence>
<dbReference type="Pfam" id="PF09992">
    <property type="entry name" value="NAGPA"/>
    <property type="match status" value="1"/>
</dbReference>
<dbReference type="Proteomes" id="UP001207930">
    <property type="component" value="Unassembled WGS sequence"/>
</dbReference>
<dbReference type="InterPro" id="IPR018711">
    <property type="entry name" value="NAGPA"/>
</dbReference>
<dbReference type="RefSeq" id="WP_264499547.1">
    <property type="nucleotide sequence ID" value="NZ_JAPDDS010000001.1"/>
</dbReference>
<keyword evidence="3" id="KW-0326">Glycosidase</keyword>
<feature type="signal peptide" evidence="1">
    <location>
        <begin position="1"/>
        <end position="17"/>
    </location>
</feature>